<accession>A0ABP9WCL6</accession>
<dbReference type="RefSeq" id="WP_345466868.1">
    <property type="nucleotide sequence ID" value="NZ_BAABRP010000016.1"/>
</dbReference>
<protein>
    <recommendedName>
        <fullName evidence="3">PadR family transcriptional regulator</fullName>
    </recommendedName>
</protein>
<reference evidence="1 2" key="1">
    <citation type="submission" date="2024-02" db="EMBL/GenBank/DDBJ databases">
        <title>Deinococcus carri NBRC 110142.</title>
        <authorList>
            <person name="Ichikawa N."/>
            <person name="Katano-Makiyama Y."/>
            <person name="Hidaka K."/>
        </authorList>
    </citation>
    <scope>NUCLEOTIDE SEQUENCE [LARGE SCALE GENOMIC DNA]</scope>
    <source>
        <strain evidence="1 2">NBRC 110142</strain>
    </source>
</reference>
<comment type="caution">
    <text evidence="1">The sequence shown here is derived from an EMBL/GenBank/DDBJ whole genome shotgun (WGS) entry which is preliminary data.</text>
</comment>
<proteinExistence type="predicted"/>
<name>A0ABP9WCL6_9DEIO</name>
<organism evidence="1 2">
    <name type="scientific">Deinococcus carri</name>
    <dbReference type="NCBI Taxonomy" id="1211323"/>
    <lineage>
        <taxon>Bacteria</taxon>
        <taxon>Thermotogati</taxon>
        <taxon>Deinococcota</taxon>
        <taxon>Deinococci</taxon>
        <taxon>Deinococcales</taxon>
        <taxon>Deinococcaceae</taxon>
        <taxon>Deinococcus</taxon>
    </lineage>
</organism>
<dbReference type="SUPFAM" id="SSF46785">
    <property type="entry name" value="Winged helix' DNA-binding domain"/>
    <property type="match status" value="1"/>
</dbReference>
<keyword evidence="2" id="KW-1185">Reference proteome</keyword>
<evidence type="ECO:0000313" key="1">
    <source>
        <dbReference type="EMBL" id="GAA5514323.1"/>
    </source>
</evidence>
<dbReference type="InterPro" id="IPR036388">
    <property type="entry name" value="WH-like_DNA-bd_sf"/>
</dbReference>
<dbReference type="Gene3D" id="1.10.10.10">
    <property type="entry name" value="Winged helix-like DNA-binding domain superfamily/Winged helix DNA-binding domain"/>
    <property type="match status" value="1"/>
</dbReference>
<evidence type="ECO:0000313" key="2">
    <source>
        <dbReference type="Proteomes" id="UP001401887"/>
    </source>
</evidence>
<sequence length="91" mass="9928">MLPTDAEARVLTALREGAELVRHVRQTGRGPYYTLAGRRLSMVTLKELEGRRLVALEGGSGQARAAYTLTPAGEAALAAWEAERRGRLRLP</sequence>
<dbReference type="EMBL" id="BAABRP010000016">
    <property type="protein sequence ID" value="GAA5514323.1"/>
    <property type="molecule type" value="Genomic_DNA"/>
</dbReference>
<gene>
    <name evidence="1" type="ORF">Dcar01_03078</name>
</gene>
<dbReference type="Proteomes" id="UP001401887">
    <property type="component" value="Unassembled WGS sequence"/>
</dbReference>
<evidence type="ECO:0008006" key="3">
    <source>
        <dbReference type="Google" id="ProtNLM"/>
    </source>
</evidence>
<dbReference type="InterPro" id="IPR036390">
    <property type="entry name" value="WH_DNA-bd_sf"/>
</dbReference>